<dbReference type="AlphaFoldDB" id="A0AAX6FSM6"/>
<gene>
    <name evidence="1" type="ORF">M6B38_402180</name>
</gene>
<comment type="caution">
    <text evidence="1">The sequence shown here is derived from an EMBL/GenBank/DDBJ whole genome shotgun (WGS) entry which is preliminary data.</text>
</comment>
<sequence length="68" mass="7739">MSFGVDKITFMTVYSVPSKLVLLCSFCFAELRVGLDHSIVIYFPILFLDHFQRVTMTFKLGAQDQSVS</sequence>
<reference evidence="1" key="1">
    <citation type="journal article" date="2023" name="GigaByte">
        <title>Genome assembly of the bearded iris, Iris pallida Lam.</title>
        <authorList>
            <person name="Bruccoleri R.E."/>
            <person name="Oakeley E.J."/>
            <person name="Faust A.M.E."/>
            <person name="Altorfer M."/>
            <person name="Dessus-Babus S."/>
            <person name="Burckhardt D."/>
            <person name="Oertli M."/>
            <person name="Naumann U."/>
            <person name="Petersen F."/>
            <person name="Wong J."/>
        </authorList>
    </citation>
    <scope>NUCLEOTIDE SEQUENCE</scope>
    <source>
        <strain evidence="1">GSM-AAB239-AS_SAM_17_03QT</strain>
    </source>
</reference>
<protein>
    <submittedName>
        <fullName evidence="1">Uncharacterized protein</fullName>
    </submittedName>
</protein>
<reference evidence="1" key="2">
    <citation type="submission" date="2023-04" db="EMBL/GenBank/DDBJ databases">
        <authorList>
            <person name="Bruccoleri R.E."/>
            <person name="Oakeley E.J."/>
            <person name="Faust A.-M."/>
            <person name="Dessus-Babus S."/>
            <person name="Altorfer M."/>
            <person name="Burckhardt D."/>
            <person name="Oertli M."/>
            <person name="Naumann U."/>
            <person name="Petersen F."/>
            <person name="Wong J."/>
        </authorList>
    </citation>
    <scope>NUCLEOTIDE SEQUENCE</scope>
    <source>
        <strain evidence="1">GSM-AAB239-AS_SAM_17_03QT</strain>
        <tissue evidence="1">Leaf</tissue>
    </source>
</reference>
<keyword evidence="2" id="KW-1185">Reference proteome</keyword>
<name>A0AAX6FSM6_IRIPA</name>
<evidence type="ECO:0000313" key="2">
    <source>
        <dbReference type="Proteomes" id="UP001140949"/>
    </source>
</evidence>
<dbReference type="Proteomes" id="UP001140949">
    <property type="component" value="Unassembled WGS sequence"/>
</dbReference>
<evidence type="ECO:0000313" key="1">
    <source>
        <dbReference type="EMBL" id="KAJ6819444.1"/>
    </source>
</evidence>
<accession>A0AAX6FSM6</accession>
<dbReference type="EMBL" id="JANAVB010026199">
    <property type="protein sequence ID" value="KAJ6819444.1"/>
    <property type="molecule type" value="Genomic_DNA"/>
</dbReference>
<organism evidence="1 2">
    <name type="scientific">Iris pallida</name>
    <name type="common">Sweet iris</name>
    <dbReference type="NCBI Taxonomy" id="29817"/>
    <lineage>
        <taxon>Eukaryota</taxon>
        <taxon>Viridiplantae</taxon>
        <taxon>Streptophyta</taxon>
        <taxon>Embryophyta</taxon>
        <taxon>Tracheophyta</taxon>
        <taxon>Spermatophyta</taxon>
        <taxon>Magnoliopsida</taxon>
        <taxon>Liliopsida</taxon>
        <taxon>Asparagales</taxon>
        <taxon>Iridaceae</taxon>
        <taxon>Iridoideae</taxon>
        <taxon>Irideae</taxon>
        <taxon>Iris</taxon>
    </lineage>
</organism>
<proteinExistence type="predicted"/>